<dbReference type="InterPro" id="IPR026961">
    <property type="entry name" value="PGG_dom"/>
</dbReference>
<dbReference type="SMART" id="SM00248">
    <property type="entry name" value="ANK"/>
    <property type="match status" value="3"/>
</dbReference>
<feature type="repeat" description="ANK" evidence="1">
    <location>
        <begin position="167"/>
        <end position="199"/>
    </location>
</feature>
<dbReference type="InterPro" id="IPR036770">
    <property type="entry name" value="Ankyrin_rpt-contain_sf"/>
</dbReference>
<proteinExistence type="predicted"/>
<evidence type="ECO:0000256" key="1">
    <source>
        <dbReference type="PROSITE-ProRule" id="PRU00023"/>
    </source>
</evidence>
<feature type="compositionally biased region" description="Basic and acidic residues" evidence="2">
    <location>
        <begin position="287"/>
        <end position="297"/>
    </location>
</feature>
<name>A0AAV3NMW3_LITER</name>
<evidence type="ECO:0000313" key="5">
    <source>
        <dbReference type="EMBL" id="GAA0140278.1"/>
    </source>
</evidence>
<feature type="compositionally biased region" description="Basic and acidic residues" evidence="2">
    <location>
        <begin position="239"/>
        <end position="252"/>
    </location>
</feature>
<keyword evidence="1" id="KW-0040">ANK repeat</keyword>
<feature type="compositionally biased region" description="Polar residues" evidence="2">
    <location>
        <begin position="272"/>
        <end position="286"/>
    </location>
</feature>
<feature type="domain" description="PGG" evidence="4">
    <location>
        <begin position="553"/>
        <end position="667"/>
    </location>
</feature>
<organism evidence="5 6">
    <name type="scientific">Lithospermum erythrorhizon</name>
    <name type="common">Purple gromwell</name>
    <name type="synonym">Lithospermum officinale var. erythrorhizon</name>
    <dbReference type="NCBI Taxonomy" id="34254"/>
    <lineage>
        <taxon>Eukaryota</taxon>
        <taxon>Viridiplantae</taxon>
        <taxon>Streptophyta</taxon>
        <taxon>Embryophyta</taxon>
        <taxon>Tracheophyta</taxon>
        <taxon>Spermatophyta</taxon>
        <taxon>Magnoliopsida</taxon>
        <taxon>eudicotyledons</taxon>
        <taxon>Gunneridae</taxon>
        <taxon>Pentapetalae</taxon>
        <taxon>asterids</taxon>
        <taxon>lamiids</taxon>
        <taxon>Boraginales</taxon>
        <taxon>Boraginaceae</taxon>
        <taxon>Boraginoideae</taxon>
        <taxon>Lithospermeae</taxon>
        <taxon>Lithospermum</taxon>
    </lineage>
</organism>
<dbReference type="InterPro" id="IPR002110">
    <property type="entry name" value="Ankyrin_rpt"/>
</dbReference>
<accession>A0AAV3NMW3</accession>
<feature type="transmembrane region" description="Helical" evidence="3">
    <location>
        <begin position="598"/>
        <end position="622"/>
    </location>
</feature>
<keyword evidence="3" id="KW-1133">Transmembrane helix</keyword>
<reference evidence="5 6" key="1">
    <citation type="submission" date="2024-01" db="EMBL/GenBank/DDBJ databases">
        <title>The complete chloroplast genome sequence of Lithospermum erythrorhizon: insights into the phylogenetic relationship among Boraginaceae species and the maternal lineages of purple gromwells.</title>
        <authorList>
            <person name="Okada T."/>
            <person name="Watanabe K."/>
        </authorList>
    </citation>
    <scope>NUCLEOTIDE SEQUENCE [LARGE SCALE GENOMIC DNA]</scope>
</reference>
<feature type="transmembrane region" description="Helical" evidence="3">
    <location>
        <begin position="642"/>
        <end position="668"/>
    </location>
</feature>
<dbReference type="Pfam" id="PF13962">
    <property type="entry name" value="PGG"/>
    <property type="match status" value="1"/>
</dbReference>
<keyword evidence="3" id="KW-0812">Transmembrane</keyword>
<dbReference type="PANTHER" id="PTHR24177:SF292">
    <property type="entry name" value="ANKYRIN REPEAT FAMILY PROTEIN-RELATED"/>
    <property type="match status" value="1"/>
</dbReference>
<gene>
    <name evidence="5" type="ORF">LIER_01658</name>
</gene>
<dbReference type="AlphaFoldDB" id="A0AAV3NMW3"/>
<dbReference type="Gene3D" id="1.25.40.20">
    <property type="entry name" value="Ankyrin repeat-containing domain"/>
    <property type="match status" value="2"/>
</dbReference>
<comment type="caution">
    <text evidence="5">The sequence shown here is derived from an EMBL/GenBank/DDBJ whole genome shotgun (WGS) entry which is preliminary data.</text>
</comment>
<evidence type="ECO:0000256" key="2">
    <source>
        <dbReference type="SAM" id="MobiDB-lite"/>
    </source>
</evidence>
<dbReference type="SUPFAM" id="SSF48403">
    <property type="entry name" value="Ankyrin repeat"/>
    <property type="match status" value="2"/>
</dbReference>
<protein>
    <submittedName>
        <fullName evidence="5">Scaffold/adaptor protein</fullName>
    </submittedName>
</protein>
<evidence type="ECO:0000313" key="6">
    <source>
        <dbReference type="Proteomes" id="UP001454036"/>
    </source>
</evidence>
<evidence type="ECO:0000259" key="4">
    <source>
        <dbReference type="Pfam" id="PF13962"/>
    </source>
</evidence>
<keyword evidence="6" id="KW-1185">Reference proteome</keyword>
<keyword evidence="3" id="KW-0472">Membrane</keyword>
<dbReference type="EMBL" id="BAABME010000166">
    <property type="protein sequence ID" value="GAA0140278.1"/>
    <property type="molecule type" value="Genomic_DNA"/>
</dbReference>
<dbReference type="GO" id="GO:0016020">
    <property type="term" value="C:membrane"/>
    <property type="evidence" value="ECO:0007669"/>
    <property type="project" value="TreeGrafter"/>
</dbReference>
<evidence type="ECO:0000256" key="3">
    <source>
        <dbReference type="SAM" id="Phobius"/>
    </source>
</evidence>
<dbReference type="PANTHER" id="PTHR24177">
    <property type="entry name" value="CASKIN"/>
    <property type="match status" value="1"/>
</dbReference>
<dbReference type="Proteomes" id="UP001454036">
    <property type="component" value="Unassembled WGS sequence"/>
</dbReference>
<sequence length="727" mass="82240">MANDYASSSSFLPPTHYSNYYPSPSSLHHPTTDQLIIRHPQYQRPITPGETGEVAIAIAISDPSPQVLTPSSTGRSRYVRLYLAALEGDWESADDVFKNDKLAVGASITEFGETTLHIASGAKRTEFVQNIVKRMDSKQLRMKNIVGNTALCFAADRELRILLRPCQGALPLYMAALLGNKDMVKYLYDKTKDKLNDDDCAGLLVASISSDLYDFADVVLRKHPKISIPKDWRNDIDVEPQIRKNDETEPKSDAGQSQYVKNNDAKQKHVENQTAFQSDGGQPQRSKNIDAKPKGRENQTAFHVLAKKQQAYKSGNQLSFFKSLIYNLDFSEDELDNILPTENYDKVHHMKKGKVSVKVKFYQVIIPRVSYLKHICYQKMMHTKVLKLLQKISKETLSPDNPKIDKAIFDLVPLLFKAAELGIVEFLVVLIRSYPDFFWKVNKDGYTIFHIAVIHRQEKVFSLIHEFGALKDYILMLIDNDRNNMLHLAAIPQPQSRLKVDSGAAFQLRKELLWFMEVEKLMQPSYKDMENNDGKTPKSLFTEKHKKLVKAGEEWLKGTSSSCMLVSTLIATVMFAALFNVPGGNSDVLGIPIFRNEIAFAVFAISDSASLICSVASILTFLSILTSRCAEQDFVRSLPHRLLIGLIALLFSISFMMVAFGATLFIVLGHELQWFIVFVFVACFICVIWFTCLHLSLLKDIASDEYNSNKLFQTPMNLFEKSKKPVE</sequence>
<dbReference type="PROSITE" id="PS50088">
    <property type="entry name" value="ANK_REPEAT"/>
    <property type="match status" value="1"/>
</dbReference>
<feature type="transmembrane region" description="Helical" evidence="3">
    <location>
        <begin position="674"/>
        <end position="698"/>
    </location>
</feature>
<feature type="region of interest" description="Disordered" evidence="2">
    <location>
        <begin position="239"/>
        <end position="297"/>
    </location>
</feature>